<name>A0A8X6Y9M6_9ARAC</name>
<evidence type="ECO:0000313" key="2">
    <source>
        <dbReference type="Proteomes" id="UP000886998"/>
    </source>
</evidence>
<organism evidence="1 2">
    <name type="scientific">Trichonephila inaurata madagascariensis</name>
    <dbReference type="NCBI Taxonomy" id="2747483"/>
    <lineage>
        <taxon>Eukaryota</taxon>
        <taxon>Metazoa</taxon>
        <taxon>Ecdysozoa</taxon>
        <taxon>Arthropoda</taxon>
        <taxon>Chelicerata</taxon>
        <taxon>Arachnida</taxon>
        <taxon>Araneae</taxon>
        <taxon>Araneomorphae</taxon>
        <taxon>Entelegynae</taxon>
        <taxon>Araneoidea</taxon>
        <taxon>Nephilidae</taxon>
        <taxon>Trichonephila</taxon>
        <taxon>Trichonephila inaurata</taxon>
    </lineage>
</organism>
<feature type="non-terminal residue" evidence="1">
    <location>
        <position position="1"/>
    </location>
</feature>
<proteinExistence type="predicted"/>
<comment type="caution">
    <text evidence="1">The sequence shown here is derived from an EMBL/GenBank/DDBJ whole genome shotgun (WGS) entry which is preliminary data.</text>
</comment>
<accession>A0A8X6Y9M6</accession>
<keyword evidence="2" id="KW-1185">Reference proteome</keyword>
<dbReference type="Proteomes" id="UP000886998">
    <property type="component" value="Unassembled WGS sequence"/>
</dbReference>
<gene>
    <name evidence="1" type="ORF">TNIN_330331</name>
</gene>
<dbReference type="EMBL" id="BMAV01017206">
    <property type="protein sequence ID" value="GFY68696.1"/>
    <property type="molecule type" value="Genomic_DNA"/>
</dbReference>
<dbReference type="AlphaFoldDB" id="A0A8X6Y9M6"/>
<sequence>VIAFAVAWTRSSPADRGCVATVFAVVYAQTINQFLQRLRNHNHKCCILEYFNTFEVFK</sequence>
<evidence type="ECO:0000313" key="1">
    <source>
        <dbReference type="EMBL" id="GFY68696.1"/>
    </source>
</evidence>
<reference evidence="1" key="1">
    <citation type="submission" date="2020-08" db="EMBL/GenBank/DDBJ databases">
        <title>Multicomponent nature underlies the extraordinary mechanical properties of spider dragline silk.</title>
        <authorList>
            <person name="Kono N."/>
            <person name="Nakamura H."/>
            <person name="Mori M."/>
            <person name="Yoshida Y."/>
            <person name="Ohtoshi R."/>
            <person name="Malay A.D."/>
            <person name="Moran D.A.P."/>
            <person name="Tomita M."/>
            <person name="Numata K."/>
            <person name="Arakawa K."/>
        </authorList>
    </citation>
    <scope>NUCLEOTIDE SEQUENCE</scope>
</reference>
<protein>
    <submittedName>
        <fullName evidence="1">Uncharacterized protein</fullName>
    </submittedName>
</protein>